<evidence type="ECO:0000256" key="1">
    <source>
        <dbReference type="PROSITE-ProRule" id="PRU10141"/>
    </source>
</evidence>
<sequence>MNRLAREGGRAGRPAGQSNYSSMPGTMVEKPASTWVRQHERGDVADVIDGDVAAQRRLGLDELQDGREVLDAAGGQRLDRAGRDAVGADAARAQRGGQVAHAGFERGLGQAHGVVVGHHAFGAQVGQRQHRAVAAFHQRQRGLGHGGETVGRDVVGDAEAFARQAVQEVAGDGFARSETDRVHQAVQAVPALGQVGEGGFDLAVFGDVAGQHDVAAEFGGEFGHAVLEAVTDVGEGQFGALLVAGARDAVGDGAVGKHPGDQDAFAGEKAHV</sequence>
<dbReference type="Proteomes" id="UP000075883">
    <property type="component" value="Unassembled WGS sequence"/>
</dbReference>
<proteinExistence type="predicted"/>
<keyword evidence="1" id="KW-0067">ATP-binding</keyword>
<organism evidence="3 4">
    <name type="scientific">Anopheles culicifacies</name>
    <dbReference type="NCBI Taxonomy" id="139723"/>
    <lineage>
        <taxon>Eukaryota</taxon>
        <taxon>Metazoa</taxon>
        <taxon>Ecdysozoa</taxon>
        <taxon>Arthropoda</taxon>
        <taxon>Hexapoda</taxon>
        <taxon>Insecta</taxon>
        <taxon>Pterygota</taxon>
        <taxon>Neoptera</taxon>
        <taxon>Endopterygota</taxon>
        <taxon>Diptera</taxon>
        <taxon>Nematocera</taxon>
        <taxon>Culicoidea</taxon>
        <taxon>Culicidae</taxon>
        <taxon>Anophelinae</taxon>
        <taxon>Anopheles</taxon>
        <taxon>culicifacies species complex</taxon>
    </lineage>
</organism>
<dbReference type="AlphaFoldDB" id="A0A182MQ53"/>
<protein>
    <submittedName>
        <fullName evidence="3">Uncharacterized protein</fullName>
    </submittedName>
</protein>
<keyword evidence="4" id="KW-1185">Reference proteome</keyword>
<feature type="compositionally biased region" description="Basic and acidic residues" evidence="2">
    <location>
        <begin position="1"/>
        <end position="10"/>
    </location>
</feature>
<dbReference type="PROSITE" id="PS00107">
    <property type="entry name" value="PROTEIN_KINASE_ATP"/>
    <property type="match status" value="1"/>
</dbReference>
<keyword evidence="1" id="KW-0547">Nucleotide-binding</keyword>
<evidence type="ECO:0000313" key="4">
    <source>
        <dbReference type="Proteomes" id="UP000075883"/>
    </source>
</evidence>
<feature type="region of interest" description="Disordered" evidence="2">
    <location>
        <begin position="1"/>
        <end position="30"/>
    </location>
</feature>
<evidence type="ECO:0000313" key="3">
    <source>
        <dbReference type="EnsemblMetazoa" id="ACUA023611-PA"/>
    </source>
</evidence>
<dbReference type="EMBL" id="AXCM01022637">
    <property type="status" value="NOT_ANNOTATED_CDS"/>
    <property type="molecule type" value="Genomic_DNA"/>
</dbReference>
<dbReference type="GO" id="GO:0005524">
    <property type="term" value="F:ATP binding"/>
    <property type="evidence" value="ECO:0007669"/>
    <property type="project" value="UniProtKB-UniRule"/>
</dbReference>
<evidence type="ECO:0000256" key="2">
    <source>
        <dbReference type="SAM" id="MobiDB-lite"/>
    </source>
</evidence>
<dbReference type="InterPro" id="IPR017441">
    <property type="entry name" value="Protein_kinase_ATP_BS"/>
</dbReference>
<reference evidence="3" key="2">
    <citation type="submission" date="2020-05" db="UniProtKB">
        <authorList>
            <consortium name="EnsemblMetazoa"/>
        </authorList>
    </citation>
    <scope>IDENTIFICATION</scope>
    <source>
        <strain evidence="3">A-37</strain>
    </source>
</reference>
<dbReference type="EnsemblMetazoa" id="ACUA023611-RA">
    <property type="protein sequence ID" value="ACUA023611-PA"/>
    <property type="gene ID" value="ACUA023611"/>
</dbReference>
<feature type="binding site" evidence="1">
    <location>
        <position position="257"/>
    </location>
    <ligand>
        <name>ATP</name>
        <dbReference type="ChEBI" id="CHEBI:30616"/>
    </ligand>
</feature>
<dbReference type="VEuPathDB" id="VectorBase:ACUA023611"/>
<accession>A0A182MQ53</accession>
<reference evidence="4" key="1">
    <citation type="submission" date="2013-09" db="EMBL/GenBank/DDBJ databases">
        <title>The Genome Sequence of Anopheles culicifacies species A.</title>
        <authorList>
            <consortium name="The Broad Institute Genomics Platform"/>
            <person name="Neafsey D.E."/>
            <person name="Besansky N."/>
            <person name="Howell P."/>
            <person name="Walton C."/>
            <person name="Young S.K."/>
            <person name="Zeng Q."/>
            <person name="Gargeya S."/>
            <person name="Fitzgerald M."/>
            <person name="Haas B."/>
            <person name="Abouelleil A."/>
            <person name="Allen A.W."/>
            <person name="Alvarado L."/>
            <person name="Arachchi H.M."/>
            <person name="Berlin A.M."/>
            <person name="Chapman S.B."/>
            <person name="Gainer-Dewar J."/>
            <person name="Goldberg J."/>
            <person name="Griggs A."/>
            <person name="Gujja S."/>
            <person name="Hansen M."/>
            <person name="Howarth C."/>
            <person name="Imamovic A."/>
            <person name="Ireland A."/>
            <person name="Larimer J."/>
            <person name="McCowan C."/>
            <person name="Murphy C."/>
            <person name="Pearson M."/>
            <person name="Poon T.W."/>
            <person name="Priest M."/>
            <person name="Roberts A."/>
            <person name="Saif S."/>
            <person name="Shea T."/>
            <person name="Sisk P."/>
            <person name="Sykes S."/>
            <person name="Wortman J."/>
            <person name="Nusbaum C."/>
            <person name="Birren B."/>
        </authorList>
    </citation>
    <scope>NUCLEOTIDE SEQUENCE [LARGE SCALE GENOMIC DNA]</scope>
    <source>
        <strain evidence="4">A-37</strain>
    </source>
</reference>
<name>A0A182MQ53_9DIPT</name>